<dbReference type="AlphaFoldDB" id="A0A4U6W615"/>
<gene>
    <name evidence="1" type="ORF">SEVIR_1G010300v2</name>
</gene>
<organism evidence="1 2">
    <name type="scientific">Setaria viridis</name>
    <name type="common">Green bristlegrass</name>
    <name type="synonym">Setaria italica subsp. viridis</name>
    <dbReference type="NCBI Taxonomy" id="4556"/>
    <lineage>
        <taxon>Eukaryota</taxon>
        <taxon>Viridiplantae</taxon>
        <taxon>Streptophyta</taxon>
        <taxon>Embryophyta</taxon>
        <taxon>Tracheophyta</taxon>
        <taxon>Spermatophyta</taxon>
        <taxon>Magnoliopsida</taxon>
        <taxon>Liliopsida</taxon>
        <taxon>Poales</taxon>
        <taxon>Poaceae</taxon>
        <taxon>PACMAD clade</taxon>
        <taxon>Panicoideae</taxon>
        <taxon>Panicodae</taxon>
        <taxon>Paniceae</taxon>
        <taxon>Cenchrinae</taxon>
        <taxon>Setaria</taxon>
    </lineage>
</organism>
<protein>
    <submittedName>
        <fullName evidence="1">Uncharacterized protein</fullName>
    </submittedName>
</protein>
<dbReference type="Gramene" id="TKW36873">
    <property type="protein sequence ID" value="TKW36873"/>
    <property type="gene ID" value="SEVIR_1G010300v2"/>
</dbReference>
<proteinExistence type="predicted"/>
<keyword evidence="2" id="KW-1185">Reference proteome</keyword>
<dbReference type="EMBL" id="CM016552">
    <property type="protein sequence ID" value="TKW36873.1"/>
    <property type="molecule type" value="Genomic_DNA"/>
</dbReference>
<sequence>MLSASRSSLAARCRVHAVGEPFLTGQVDTAAAPGRQWIHHRIIDKSGVSHCITWRPALRCKRVDVSGATAFGVSFSKDSYEIQFKCDWNISMNLEMLTYHSLE</sequence>
<name>A0A4U6W615_SETVI</name>
<evidence type="ECO:0000313" key="2">
    <source>
        <dbReference type="Proteomes" id="UP000298652"/>
    </source>
</evidence>
<reference evidence="1" key="1">
    <citation type="submission" date="2019-03" db="EMBL/GenBank/DDBJ databases">
        <title>WGS assembly of Setaria viridis.</title>
        <authorList>
            <person name="Huang P."/>
            <person name="Jenkins J."/>
            <person name="Grimwood J."/>
            <person name="Barry K."/>
            <person name="Healey A."/>
            <person name="Mamidi S."/>
            <person name="Sreedasyam A."/>
            <person name="Shu S."/>
            <person name="Feldman M."/>
            <person name="Wu J."/>
            <person name="Yu Y."/>
            <person name="Chen C."/>
            <person name="Johnson J."/>
            <person name="Rokhsar D."/>
            <person name="Baxter I."/>
            <person name="Schmutz J."/>
            <person name="Brutnell T."/>
            <person name="Kellogg E."/>
        </authorList>
    </citation>
    <scope>NUCLEOTIDE SEQUENCE [LARGE SCALE GENOMIC DNA]</scope>
</reference>
<dbReference type="Proteomes" id="UP000298652">
    <property type="component" value="Chromosome 1"/>
</dbReference>
<accession>A0A4U6W615</accession>
<evidence type="ECO:0000313" key="1">
    <source>
        <dbReference type="EMBL" id="TKW36873.1"/>
    </source>
</evidence>